<proteinExistence type="predicted"/>
<sequence length="129" mass="14619">MSTKFLIASCLAAGLVWAPARTWTSSDGERTFEGELQAYDATSGEVTVLTNGRQLIFIQDKLSAEDITFLQEWAEKEAEAPASEVNLEEQKVGKELTDRVLSRLDGKRMKRAEMEKKPEYYLLYFSASW</sequence>
<evidence type="ECO:0000313" key="2">
    <source>
        <dbReference type="Proteomes" id="UP000604083"/>
    </source>
</evidence>
<dbReference type="AlphaFoldDB" id="A0A934RMV7"/>
<accession>A0A934RMV7</accession>
<dbReference type="EMBL" id="JAENIO010000012">
    <property type="protein sequence ID" value="MBK1833723.1"/>
    <property type="molecule type" value="Genomic_DNA"/>
</dbReference>
<dbReference type="Gene3D" id="2.30.30.700">
    <property type="entry name" value="SLA1 homology domain 1"/>
    <property type="match status" value="1"/>
</dbReference>
<keyword evidence="2" id="KW-1185">Reference proteome</keyword>
<comment type="caution">
    <text evidence="1">The sequence shown here is derived from an EMBL/GenBank/DDBJ whole genome shotgun (WGS) entry which is preliminary data.</text>
</comment>
<organism evidence="1 2">
    <name type="scientific">Roseibacillus ishigakijimensis</name>
    <dbReference type="NCBI Taxonomy" id="454146"/>
    <lineage>
        <taxon>Bacteria</taxon>
        <taxon>Pseudomonadati</taxon>
        <taxon>Verrucomicrobiota</taxon>
        <taxon>Verrucomicrobiia</taxon>
        <taxon>Verrucomicrobiales</taxon>
        <taxon>Verrucomicrobiaceae</taxon>
        <taxon>Roseibacillus</taxon>
    </lineage>
</organism>
<dbReference type="RefSeq" id="WP_200391158.1">
    <property type="nucleotide sequence ID" value="NZ_JAENIO010000012.1"/>
</dbReference>
<protein>
    <recommendedName>
        <fullName evidence="3">SLA1 homology domain-containing protein</fullName>
    </recommendedName>
</protein>
<evidence type="ECO:0000313" key="1">
    <source>
        <dbReference type="EMBL" id="MBK1833723.1"/>
    </source>
</evidence>
<name>A0A934RMV7_9BACT</name>
<dbReference type="Proteomes" id="UP000604083">
    <property type="component" value="Unassembled WGS sequence"/>
</dbReference>
<gene>
    <name evidence="1" type="ORF">JIN78_06580</name>
</gene>
<evidence type="ECO:0008006" key="3">
    <source>
        <dbReference type="Google" id="ProtNLM"/>
    </source>
</evidence>
<reference evidence="1" key="1">
    <citation type="submission" date="2021-01" db="EMBL/GenBank/DDBJ databases">
        <title>Modified the classification status of verrucomicrobia.</title>
        <authorList>
            <person name="Feng X."/>
        </authorList>
    </citation>
    <scope>NUCLEOTIDE SEQUENCE</scope>
    <source>
        <strain evidence="1">KCTC 12986</strain>
    </source>
</reference>